<feature type="compositionally biased region" description="Polar residues" evidence="1">
    <location>
        <begin position="1"/>
        <end position="15"/>
    </location>
</feature>
<name>A0AAV6V5F4_9ARAC</name>
<keyword evidence="3" id="KW-1185">Reference proteome</keyword>
<accession>A0AAV6V5F4</accession>
<gene>
    <name evidence="2" type="ORF">JTE90_006055</name>
</gene>
<protein>
    <submittedName>
        <fullName evidence="2">Uncharacterized protein</fullName>
    </submittedName>
</protein>
<proteinExistence type="predicted"/>
<feature type="region of interest" description="Disordered" evidence="1">
    <location>
        <begin position="164"/>
        <end position="217"/>
    </location>
</feature>
<feature type="region of interest" description="Disordered" evidence="1">
    <location>
        <begin position="1"/>
        <end position="60"/>
    </location>
</feature>
<feature type="compositionally biased region" description="Low complexity" evidence="1">
    <location>
        <begin position="177"/>
        <end position="189"/>
    </location>
</feature>
<organism evidence="2 3">
    <name type="scientific">Oedothorax gibbosus</name>
    <dbReference type="NCBI Taxonomy" id="931172"/>
    <lineage>
        <taxon>Eukaryota</taxon>
        <taxon>Metazoa</taxon>
        <taxon>Ecdysozoa</taxon>
        <taxon>Arthropoda</taxon>
        <taxon>Chelicerata</taxon>
        <taxon>Arachnida</taxon>
        <taxon>Araneae</taxon>
        <taxon>Araneomorphae</taxon>
        <taxon>Entelegynae</taxon>
        <taxon>Araneoidea</taxon>
        <taxon>Linyphiidae</taxon>
        <taxon>Erigoninae</taxon>
        <taxon>Oedothorax</taxon>
    </lineage>
</organism>
<evidence type="ECO:0000313" key="3">
    <source>
        <dbReference type="Proteomes" id="UP000827092"/>
    </source>
</evidence>
<evidence type="ECO:0000256" key="1">
    <source>
        <dbReference type="SAM" id="MobiDB-lite"/>
    </source>
</evidence>
<evidence type="ECO:0000313" key="2">
    <source>
        <dbReference type="EMBL" id="KAG8191303.1"/>
    </source>
</evidence>
<reference evidence="2 3" key="1">
    <citation type="journal article" date="2022" name="Nat. Ecol. Evol.">
        <title>A masculinizing supergene underlies an exaggerated male reproductive morph in a spider.</title>
        <authorList>
            <person name="Hendrickx F."/>
            <person name="De Corte Z."/>
            <person name="Sonet G."/>
            <person name="Van Belleghem S.M."/>
            <person name="Kostlbacher S."/>
            <person name="Vangestel C."/>
        </authorList>
    </citation>
    <scope>NUCLEOTIDE SEQUENCE [LARGE SCALE GENOMIC DNA]</scope>
    <source>
        <strain evidence="2">W744_W776</strain>
    </source>
</reference>
<sequence length="230" mass="25208">MDEKGNNSSCSSSVCPKNIPPQKPLSSLATLPHLPFPFRLDRSSPGIPPSSQVQRPPTVNIEPALRRLPEDRDTSLELTSSYFTGLFQSTSQPSDQTSIQSTMDVFSELDIHSPVTSSVISSSDLVATVESALQFAEASSNHDFSMDFFSDYHRTNKDGYEGDSRYEFLPPYPEGASPSSTSSMSSSMYQPPPSPYSTPPSTFSMIQEGSKKREGQKRLASTGELLFLLF</sequence>
<dbReference type="AlphaFoldDB" id="A0AAV6V5F4"/>
<dbReference type="Proteomes" id="UP000827092">
    <property type="component" value="Unassembled WGS sequence"/>
</dbReference>
<comment type="caution">
    <text evidence="2">The sequence shown here is derived from an EMBL/GenBank/DDBJ whole genome shotgun (WGS) entry which is preliminary data.</text>
</comment>
<dbReference type="EMBL" id="JAFNEN010000161">
    <property type="protein sequence ID" value="KAG8191303.1"/>
    <property type="molecule type" value="Genomic_DNA"/>
</dbReference>